<dbReference type="Gene3D" id="3.90.70.10">
    <property type="entry name" value="Cysteine proteinases"/>
    <property type="match status" value="1"/>
</dbReference>
<dbReference type="InterPro" id="IPR015940">
    <property type="entry name" value="UBA"/>
</dbReference>
<feature type="compositionally biased region" description="Basic and acidic residues" evidence="1">
    <location>
        <begin position="275"/>
        <end position="286"/>
    </location>
</feature>
<accession>A0ABQ9Y725</accession>
<dbReference type="InterPro" id="IPR011989">
    <property type="entry name" value="ARM-like"/>
</dbReference>
<dbReference type="InterPro" id="IPR038765">
    <property type="entry name" value="Papain-like_cys_pep_sf"/>
</dbReference>
<feature type="region of interest" description="Disordered" evidence="1">
    <location>
        <begin position="161"/>
        <end position="190"/>
    </location>
</feature>
<feature type="region of interest" description="Disordered" evidence="1">
    <location>
        <begin position="56"/>
        <end position="82"/>
    </location>
</feature>
<feature type="region of interest" description="Disordered" evidence="1">
    <location>
        <begin position="371"/>
        <end position="397"/>
    </location>
</feature>
<dbReference type="Gene3D" id="1.25.10.10">
    <property type="entry name" value="Leucine-rich Repeat Variant"/>
    <property type="match status" value="1"/>
</dbReference>
<dbReference type="PANTHER" id="PTHR24006:SF702">
    <property type="entry name" value="UBIQUITIN CARBOXYL-TERMINAL HYDROLASE 47"/>
    <property type="match status" value="1"/>
</dbReference>
<dbReference type="Gene3D" id="1.10.8.10">
    <property type="entry name" value="DNA helicase RuvA subunit, C-terminal domain"/>
    <property type="match status" value="1"/>
</dbReference>
<evidence type="ECO:0000313" key="4">
    <source>
        <dbReference type="Proteomes" id="UP001281761"/>
    </source>
</evidence>
<gene>
    <name evidence="3" type="ORF">BLNAU_5600</name>
</gene>
<feature type="region of interest" description="Disordered" evidence="1">
    <location>
        <begin position="943"/>
        <end position="988"/>
    </location>
</feature>
<feature type="compositionally biased region" description="Polar residues" evidence="1">
    <location>
        <begin position="168"/>
        <end position="184"/>
    </location>
</feature>
<name>A0ABQ9Y725_9EUKA</name>
<dbReference type="EC" id="3.4.19.12" evidence="3"/>
<keyword evidence="4" id="KW-1185">Reference proteome</keyword>
<dbReference type="EMBL" id="JARBJD010000029">
    <property type="protein sequence ID" value="KAK2959551.1"/>
    <property type="molecule type" value="Genomic_DNA"/>
</dbReference>
<evidence type="ECO:0000256" key="1">
    <source>
        <dbReference type="SAM" id="MobiDB-lite"/>
    </source>
</evidence>
<dbReference type="InterPro" id="IPR016024">
    <property type="entry name" value="ARM-type_fold"/>
</dbReference>
<dbReference type="InterPro" id="IPR028889">
    <property type="entry name" value="USP"/>
</dbReference>
<dbReference type="InterPro" id="IPR009060">
    <property type="entry name" value="UBA-like_sf"/>
</dbReference>
<proteinExistence type="predicted"/>
<dbReference type="Proteomes" id="UP001281761">
    <property type="component" value="Unassembled WGS sequence"/>
</dbReference>
<evidence type="ECO:0000259" key="2">
    <source>
        <dbReference type="PROSITE" id="PS50235"/>
    </source>
</evidence>
<dbReference type="Pfam" id="PF00627">
    <property type="entry name" value="UBA"/>
    <property type="match status" value="1"/>
</dbReference>
<feature type="region of interest" description="Disordered" evidence="1">
    <location>
        <begin position="22"/>
        <end position="42"/>
    </location>
</feature>
<feature type="compositionally biased region" description="Basic and acidic residues" evidence="1">
    <location>
        <begin position="251"/>
        <end position="262"/>
    </location>
</feature>
<dbReference type="GO" id="GO:0004843">
    <property type="term" value="F:cysteine-type deubiquitinase activity"/>
    <property type="evidence" value="ECO:0007669"/>
    <property type="project" value="UniProtKB-EC"/>
</dbReference>
<reference evidence="3 4" key="1">
    <citation type="journal article" date="2022" name="bioRxiv">
        <title>Genomics of Preaxostyla Flagellates Illuminates Evolutionary Transitions and the Path Towards Mitochondrial Loss.</title>
        <authorList>
            <person name="Novak L.V.F."/>
            <person name="Treitli S.C."/>
            <person name="Pyrih J."/>
            <person name="Halakuc P."/>
            <person name="Pipaliya S.V."/>
            <person name="Vacek V."/>
            <person name="Brzon O."/>
            <person name="Soukal P."/>
            <person name="Eme L."/>
            <person name="Dacks J.B."/>
            <person name="Karnkowska A."/>
            <person name="Elias M."/>
            <person name="Hampl V."/>
        </authorList>
    </citation>
    <scope>NUCLEOTIDE SEQUENCE [LARGE SCALE GENOMIC DNA]</scope>
    <source>
        <strain evidence="3">NAU3</strain>
        <tissue evidence="3">Gut</tissue>
    </source>
</reference>
<protein>
    <submittedName>
        <fullName evidence="3">Ubiquitin carboxyl-terminal hydrolase 47</fullName>
        <ecNumber evidence="3">3.4.19.12</ecNumber>
    </submittedName>
</protein>
<feature type="domain" description="USP" evidence="2">
    <location>
        <begin position="394"/>
        <end position="824"/>
    </location>
</feature>
<keyword evidence="3" id="KW-0378">Hydrolase</keyword>
<organism evidence="3 4">
    <name type="scientific">Blattamonas nauphoetae</name>
    <dbReference type="NCBI Taxonomy" id="2049346"/>
    <lineage>
        <taxon>Eukaryota</taxon>
        <taxon>Metamonada</taxon>
        <taxon>Preaxostyla</taxon>
        <taxon>Oxymonadida</taxon>
        <taxon>Blattamonas</taxon>
    </lineage>
</organism>
<feature type="region of interest" description="Disordered" evidence="1">
    <location>
        <begin position="876"/>
        <end position="897"/>
    </location>
</feature>
<dbReference type="SUPFAM" id="SSF46934">
    <property type="entry name" value="UBA-like"/>
    <property type="match status" value="1"/>
</dbReference>
<feature type="region of interest" description="Disordered" evidence="1">
    <location>
        <begin position="233"/>
        <end position="288"/>
    </location>
</feature>
<dbReference type="SUPFAM" id="SSF54001">
    <property type="entry name" value="Cysteine proteinases"/>
    <property type="match status" value="1"/>
</dbReference>
<dbReference type="Pfam" id="PF00443">
    <property type="entry name" value="UCH"/>
    <property type="match status" value="1"/>
</dbReference>
<evidence type="ECO:0000313" key="3">
    <source>
        <dbReference type="EMBL" id="KAK2959551.1"/>
    </source>
</evidence>
<dbReference type="SMART" id="SM00165">
    <property type="entry name" value="UBA"/>
    <property type="match status" value="1"/>
</dbReference>
<sequence length="988" mass="109000">MNYMRTLDILSMSRSDLTKMKFGDSGEDGWSDGNENGSGMGKGADVSVSNEISGIGSHSTNDVLPTLGKDEEGWSGGGTGPKVFSERTVQFVVPTHSEEARMASADVGRLKPEFAVLPNVFSQSSPEMGQNALGTEISKSTSMSEPLLDVGMRTTRDAAEELPPAPSILTTPPTTMSNGPSADESSPRFAGKVPQKALPMTFGFPPSTPFLHWNKLEAEEVSDRVKRVRAMEGHASLPRDDPPGVSLSFLTDKDGDRDRDGDGVGMGRGRRIGRSGKEKGEKRGESEGQVVSFTKFEFEKEDEEAVNELMKMSGFRRERCRVALRASGNSIGLGREWLEKKKGVSLVDLVVSSQEECGRRIEVDVARSERRLKRQQRKENRSRSSRRTRPAPIVPRVPLSELSRELESLLTELEEGTPQPNSTARVQFSTNRRIVFELQRLFATLLSSQNEATTTTGLTESFGWTTRDAGSQQDILELNHLLLEALEVKLKGTGLSELVDSTFGGWQSNRVKCSECGSESENAEAFRDLSVPLLSSSADVVGERSTLEACLSSMMGGEELIGENQYFCSECSSKMDAHRYSVLSSVPPLLTLALMRFRYDWGRVRCSSYYHSISLFADYLLKYKDGDETTKLNTALLAHSSILSEDGDIHEICAAAMSSGLLDEFCSTLANPCSDKLFVAVSSVVSLVVSGANLPLRGQVSSLLPSLVNLVSKSSSKVVESASRVVGHLCRVSMSGGDVEGVLNSGVVEELCKQSSMIVSCGDGIGSGHGLEVLKSLDSLCIGLKSFLRNEDKEKQSWNSRSRAALSEIEWTLREMIVEIGKEEEREGEDERRREISEKIGGMLIRHFPESFGGRREKKEGVIGIDIGRLRMEMEENEKRREHERQTEKAEEERRKDELKRLTELRRLEQEHQKQTEEMFRKREADLRQQYEARIAELEGRVSGFGPSQQHGALFPLHPRPKTDLSSGFGTKNAPSGFTVNNPFLGSP</sequence>
<feature type="compositionally biased region" description="Basic and acidic residues" evidence="1">
    <location>
        <begin position="233"/>
        <end position="242"/>
    </location>
</feature>
<comment type="caution">
    <text evidence="3">The sequence shown here is derived from an EMBL/GenBank/DDBJ whole genome shotgun (WGS) entry which is preliminary data.</text>
</comment>
<dbReference type="PANTHER" id="PTHR24006">
    <property type="entry name" value="UBIQUITIN CARBOXYL-TERMINAL HYDROLASE"/>
    <property type="match status" value="1"/>
</dbReference>
<dbReference type="InterPro" id="IPR001394">
    <property type="entry name" value="Peptidase_C19_UCH"/>
</dbReference>
<dbReference type="InterPro" id="IPR050164">
    <property type="entry name" value="Peptidase_C19"/>
</dbReference>
<dbReference type="SUPFAM" id="SSF48371">
    <property type="entry name" value="ARM repeat"/>
    <property type="match status" value="1"/>
</dbReference>
<dbReference type="PROSITE" id="PS50235">
    <property type="entry name" value="USP_3"/>
    <property type="match status" value="1"/>
</dbReference>
<feature type="compositionally biased region" description="Polar residues" evidence="1">
    <location>
        <begin position="964"/>
        <end position="988"/>
    </location>
</feature>